<keyword evidence="2" id="KW-1185">Reference proteome</keyword>
<organism evidence="1 2">
    <name type="scientific">Protopolystoma xenopodis</name>
    <dbReference type="NCBI Taxonomy" id="117903"/>
    <lineage>
        <taxon>Eukaryota</taxon>
        <taxon>Metazoa</taxon>
        <taxon>Spiralia</taxon>
        <taxon>Lophotrochozoa</taxon>
        <taxon>Platyhelminthes</taxon>
        <taxon>Monogenea</taxon>
        <taxon>Polyopisthocotylea</taxon>
        <taxon>Polystomatidea</taxon>
        <taxon>Polystomatidae</taxon>
        <taxon>Protopolystoma</taxon>
    </lineage>
</organism>
<proteinExistence type="predicted"/>
<evidence type="ECO:0000313" key="2">
    <source>
        <dbReference type="Proteomes" id="UP000784294"/>
    </source>
</evidence>
<name>A0A448XDI9_9PLAT</name>
<dbReference type="AlphaFoldDB" id="A0A448XDI9"/>
<protein>
    <submittedName>
        <fullName evidence="1">Uncharacterized protein</fullName>
    </submittedName>
</protein>
<dbReference type="EMBL" id="CAAALY010247121">
    <property type="protein sequence ID" value="VEL34163.1"/>
    <property type="molecule type" value="Genomic_DNA"/>
</dbReference>
<accession>A0A448XDI9</accession>
<reference evidence="1" key="1">
    <citation type="submission" date="2018-11" db="EMBL/GenBank/DDBJ databases">
        <authorList>
            <consortium name="Pathogen Informatics"/>
        </authorList>
    </citation>
    <scope>NUCLEOTIDE SEQUENCE</scope>
</reference>
<dbReference type="Proteomes" id="UP000784294">
    <property type="component" value="Unassembled WGS sequence"/>
</dbReference>
<gene>
    <name evidence="1" type="ORF">PXEA_LOCUS27603</name>
</gene>
<sequence length="245" mass="25533">MSSSLGSGFMHTGTIGVDSIGGLMVDCVGPPTGNAASGFLSSRLFGMPASSLNNLSGQLSLNGGLGGLGNLPDLPHYSSLLFTPRTVKGSGVSLNFGSHIKCAEPAFGLPVHLLCASISRGPSSTEAFNRKVFQCSGLQPSITVTSAPSYGPLIVGDGQVVGNEVDEEENDIERYNESAICPTKEIKTTATASLIRAADSLKGTPRLADHRSEEFAWPSSLLEQKAGGADSLACMLMLYHLDRNE</sequence>
<evidence type="ECO:0000313" key="1">
    <source>
        <dbReference type="EMBL" id="VEL34163.1"/>
    </source>
</evidence>
<comment type="caution">
    <text evidence="1">The sequence shown here is derived from an EMBL/GenBank/DDBJ whole genome shotgun (WGS) entry which is preliminary data.</text>
</comment>